<dbReference type="RefSeq" id="WP_067850024.1">
    <property type="nucleotide sequence ID" value="NZ_JACKUA010000050.1"/>
</dbReference>
<evidence type="ECO:0000313" key="4">
    <source>
        <dbReference type="Proteomes" id="UP000193964"/>
    </source>
</evidence>
<dbReference type="AlphaFoldDB" id="A0A132PMK1"/>
<keyword evidence="3" id="KW-1185">Reference proteome</keyword>
<evidence type="ECO:0000313" key="2">
    <source>
        <dbReference type="EMBL" id="ORX17184.1"/>
    </source>
</evidence>
<proteinExistence type="predicted"/>
<name>A0A132PMK1_9MYCO</name>
<dbReference type="EMBL" id="LQQA01000008">
    <property type="protein sequence ID" value="ORX17184.1"/>
    <property type="molecule type" value="Genomic_DNA"/>
</dbReference>
<dbReference type="STRING" id="59750.AWC31_17800"/>
<dbReference type="EMBL" id="LGTW01000008">
    <property type="protein sequence ID" value="KWX23570.1"/>
    <property type="molecule type" value="Genomic_DNA"/>
</dbReference>
<sequence length="105" mass="11615">MITHTMLVSFADPIPDEELERFVSDIENAMADTGVVRRFHAQRHIAVDGEQAIPAFIATAVLQFEVSSEADLATLFAAPGASPVIHTWQARRPYRVAWVNHETSA</sequence>
<dbReference type="Proteomes" id="UP000070612">
    <property type="component" value="Unassembled WGS sequence"/>
</dbReference>
<protein>
    <recommendedName>
        <fullName evidence="5">Stress-response A/B barrel domain-containing protein</fullName>
    </recommendedName>
</protein>
<gene>
    <name evidence="1" type="ORF">AFM11_15040</name>
    <name evidence="2" type="ORF">AWC31_17800</name>
</gene>
<evidence type="ECO:0008006" key="5">
    <source>
        <dbReference type="Google" id="ProtNLM"/>
    </source>
</evidence>
<reference evidence="2 4" key="2">
    <citation type="submission" date="2016-01" db="EMBL/GenBank/DDBJ databases">
        <title>The new phylogeny of the genus Mycobacterium.</title>
        <authorList>
            <person name="Tarcisio F."/>
            <person name="Conor M."/>
            <person name="Antonella G."/>
            <person name="Elisabetta G."/>
            <person name="Giulia F.S."/>
            <person name="Sara T."/>
            <person name="Anna F."/>
            <person name="Clotilde B."/>
            <person name="Roberto B."/>
            <person name="Veronica D.S."/>
            <person name="Fabio R."/>
            <person name="Monica P."/>
            <person name="Olivier J."/>
            <person name="Enrico T."/>
            <person name="Nicola S."/>
        </authorList>
    </citation>
    <scope>NUCLEOTIDE SEQUENCE [LARGE SCALE GENOMIC DNA]</scope>
    <source>
        <strain evidence="2 4">ATCC 700010</strain>
    </source>
</reference>
<accession>A0A132PMK1</accession>
<dbReference type="Proteomes" id="UP000193964">
    <property type="component" value="Unassembled WGS sequence"/>
</dbReference>
<evidence type="ECO:0000313" key="3">
    <source>
        <dbReference type="Proteomes" id="UP000070612"/>
    </source>
</evidence>
<reference evidence="1 3" key="1">
    <citation type="submission" date="2015-07" db="EMBL/GenBank/DDBJ databases">
        <title>A draft genome sequence of Mycobacterium wolinskyi.</title>
        <authorList>
            <person name="de Man T.J."/>
            <person name="Perry K.A."/>
            <person name="Coulliette A.D."/>
            <person name="Jensen B."/>
            <person name="Toney N.C."/>
            <person name="Limbago B.M."/>
            <person name="Noble-Wang J."/>
        </authorList>
    </citation>
    <scope>NUCLEOTIDE SEQUENCE [LARGE SCALE GENOMIC DNA]</scope>
    <source>
        <strain evidence="1 3">CDC_01</strain>
    </source>
</reference>
<evidence type="ECO:0000313" key="1">
    <source>
        <dbReference type="EMBL" id="KWX23570.1"/>
    </source>
</evidence>
<dbReference type="PATRIC" id="fig|59750.3.peg.7119"/>
<organism evidence="1 3">
    <name type="scientific">Mycolicibacterium wolinskyi</name>
    <dbReference type="NCBI Taxonomy" id="59750"/>
    <lineage>
        <taxon>Bacteria</taxon>
        <taxon>Bacillati</taxon>
        <taxon>Actinomycetota</taxon>
        <taxon>Actinomycetes</taxon>
        <taxon>Mycobacteriales</taxon>
        <taxon>Mycobacteriaceae</taxon>
        <taxon>Mycolicibacterium</taxon>
    </lineage>
</organism>
<comment type="caution">
    <text evidence="1">The sequence shown here is derived from an EMBL/GenBank/DDBJ whole genome shotgun (WGS) entry which is preliminary data.</text>
</comment>
<dbReference type="OrthoDB" id="4762525at2"/>